<feature type="transmembrane region" description="Helical" evidence="1">
    <location>
        <begin position="12"/>
        <end position="39"/>
    </location>
</feature>
<sequence length="171" mass="18647">MRLKISKRSWLLSLHIATGGVWFGTALCSVALALSILLLKPGEAIHGINLARNVLGQYIIIPAAVFSVITGVLLCGFTNWGFFKHYWVMVKQLVTLVLIMLGSVWLGPMTKEMTALSEAGRSQVLQNPDYLTLQTTATLVGALQTLALLTVIIVSTLKPWGKRRAVQSSTK</sequence>
<evidence type="ECO:0000313" key="2">
    <source>
        <dbReference type="EMBL" id="BAD02033.1"/>
    </source>
</evidence>
<reference evidence="2 3" key="1">
    <citation type="journal article" date="2003" name="DNA Res.">
        <title>Structural analysis of four large plasmids harboring in a unicellular cyanobacterium, Synechocystis sp. PCC 6803.</title>
        <authorList>
            <person name="Kaneko T."/>
            <person name="Nakamura Y."/>
            <person name="Sasamoto S."/>
            <person name="Watanabe A."/>
            <person name="Kohara M."/>
            <person name="Matsumoto M."/>
            <person name="Shimpo S."/>
            <person name="Yamada M."/>
            <person name="Tabata S."/>
        </authorList>
    </citation>
    <scope>NUCLEOTIDE SEQUENCE [LARGE SCALE GENOMIC DNA]</scope>
    <source>
        <strain evidence="3">ATCC 27184 / PCC 6803 / Kazusa</strain>
    </source>
</reference>
<dbReference type="KEGG" id="syn:sll8025"/>
<dbReference type="EMBL" id="AP004312">
    <property type="protein sequence ID" value="BAD02033.1"/>
    <property type="molecule type" value="Genomic_DNA"/>
</dbReference>
<organism evidence="2 3">
    <name type="scientific">Synechocystis sp. (strain ATCC 27184 / PCC 6803 / Kazusa)</name>
    <dbReference type="NCBI Taxonomy" id="1111708"/>
    <lineage>
        <taxon>Bacteria</taxon>
        <taxon>Bacillati</taxon>
        <taxon>Cyanobacteriota</taxon>
        <taxon>Cyanophyceae</taxon>
        <taxon>Synechococcales</taxon>
        <taxon>Merismopediaceae</taxon>
        <taxon>Synechocystis</taxon>
    </lineage>
</organism>
<keyword evidence="2" id="KW-0614">Plasmid</keyword>
<evidence type="ECO:0000313" key="3">
    <source>
        <dbReference type="Proteomes" id="UP000001425"/>
    </source>
</evidence>
<dbReference type="Proteomes" id="UP000001425">
    <property type="component" value="Plasmid pSYSG"/>
</dbReference>
<keyword evidence="1" id="KW-0472">Membrane</keyword>
<keyword evidence="1" id="KW-1133">Transmembrane helix</keyword>
<accession>Q6ZE67</accession>
<dbReference type="EnsemblBacteria" id="BAD02033">
    <property type="protein sequence ID" value="BAD02033"/>
    <property type="gene ID" value="BAD02033"/>
</dbReference>
<dbReference type="AlphaFoldDB" id="Q6ZE67"/>
<gene>
    <name evidence="2" type="ordered locus">sll8025</name>
</gene>
<keyword evidence="3" id="KW-1185">Reference proteome</keyword>
<name>Q6ZE67_SYNY3</name>
<feature type="transmembrane region" description="Helical" evidence="1">
    <location>
        <begin position="93"/>
        <end position="110"/>
    </location>
</feature>
<feature type="transmembrane region" description="Helical" evidence="1">
    <location>
        <begin position="59"/>
        <end position="81"/>
    </location>
</feature>
<feature type="transmembrane region" description="Helical" evidence="1">
    <location>
        <begin position="130"/>
        <end position="154"/>
    </location>
</feature>
<geneLocation type="plasmid" evidence="2 3">
    <name>pSYSG</name>
</geneLocation>
<keyword evidence="1" id="KW-0812">Transmembrane</keyword>
<dbReference type="InParanoid" id="Q6ZE67"/>
<protein>
    <submittedName>
        <fullName evidence="2">Sll8025 protein</fullName>
    </submittedName>
</protein>
<evidence type="ECO:0000256" key="1">
    <source>
        <dbReference type="SAM" id="Phobius"/>
    </source>
</evidence>
<proteinExistence type="predicted"/>